<evidence type="ECO:0000313" key="9">
    <source>
        <dbReference type="EMBL" id="OWR02672.1"/>
    </source>
</evidence>
<dbReference type="OrthoDB" id="9806440at2"/>
<dbReference type="GO" id="GO:0009306">
    <property type="term" value="P:protein secretion"/>
    <property type="evidence" value="ECO:0007669"/>
    <property type="project" value="InterPro"/>
</dbReference>
<dbReference type="PIRSF" id="PIRSF004669">
    <property type="entry name" value="FliQ"/>
    <property type="match status" value="1"/>
</dbReference>
<evidence type="ECO:0000256" key="4">
    <source>
        <dbReference type="ARBA" id="ARBA00022692"/>
    </source>
</evidence>
<accession>A0A254N787</accession>
<evidence type="ECO:0000256" key="1">
    <source>
        <dbReference type="ARBA" id="ARBA00004651"/>
    </source>
</evidence>
<evidence type="ECO:0000256" key="6">
    <source>
        <dbReference type="ARBA" id="ARBA00023026"/>
    </source>
</evidence>
<evidence type="ECO:0000313" key="10">
    <source>
        <dbReference type="Proteomes" id="UP000197446"/>
    </source>
</evidence>
<dbReference type="EMBL" id="NISI01000007">
    <property type="protein sequence ID" value="OWR02672.1"/>
    <property type="molecule type" value="Genomic_DNA"/>
</dbReference>
<keyword evidence="10" id="KW-1185">Reference proteome</keyword>
<dbReference type="GO" id="GO:0005886">
    <property type="term" value="C:plasma membrane"/>
    <property type="evidence" value="ECO:0007669"/>
    <property type="project" value="UniProtKB-SubCell"/>
</dbReference>
<comment type="caution">
    <text evidence="9">The sequence shown here is derived from an EMBL/GenBank/DDBJ whole genome shotgun (WGS) entry which is preliminary data.</text>
</comment>
<dbReference type="InterPro" id="IPR006306">
    <property type="entry name" value="T3SS_HrpO"/>
</dbReference>
<keyword evidence="5 8" id="KW-1133">Transmembrane helix</keyword>
<proteinExistence type="inferred from homology"/>
<keyword evidence="4 8" id="KW-0812">Transmembrane</keyword>
<feature type="transmembrane region" description="Helical" evidence="8">
    <location>
        <begin position="50"/>
        <end position="73"/>
    </location>
</feature>
<evidence type="ECO:0000256" key="5">
    <source>
        <dbReference type="ARBA" id="ARBA00022989"/>
    </source>
</evidence>
<sequence>MNSEVIQLTQQALWLVLLLSAPPILVAAVVGLLIAFIQAATQLQEQTVQYVAKFFAIVVTIFITATLLGGSLYRLGDKVFSEFPGLVKLQR</sequence>
<dbReference type="PANTHER" id="PTHR34040">
    <property type="entry name" value="FLAGELLAR BIOSYNTHETIC PROTEIN FLIQ"/>
    <property type="match status" value="1"/>
</dbReference>
<feature type="transmembrane region" description="Helical" evidence="8">
    <location>
        <begin position="12"/>
        <end position="38"/>
    </location>
</feature>
<evidence type="ECO:0000256" key="2">
    <source>
        <dbReference type="ARBA" id="ARBA00006156"/>
    </source>
</evidence>
<dbReference type="AlphaFoldDB" id="A0A254N787"/>
<gene>
    <name evidence="9" type="ORF">CDO81_17735</name>
</gene>
<keyword evidence="6" id="KW-0843">Virulence</keyword>
<keyword evidence="7 8" id="KW-0472">Membrane</keyword>
<comment type="subcellular location">
    <subcellularLocation>
        <location evidence="1">Cell membrane</location>
        <topology evidence="1">Multi-pass membrane protein</topology>
    </subcellularLocation>
</comment>
<organism evidence="9 10">
    <name type="scientific">Roseateles puraquae</name>
    <dbReference type="NCBI Taxonomy" id="431059"/>
    <lineage>
        <taxon>Bacteria</taxon>
        <taxon>Pseudomonadati</taxon>
        <taxon>Pseudomonadota</taxon>
        <taxon>Betaproteobacteria</taxon>
        <taxon>Burkholderiales</taxon>
        <taxon>Sphaerotilaceae</taxon>
        <taxon>Roseateles</taxon>
    </lineage>
</organism>
<protein>
    <submittedName>
        <fullName evidence="9">EscS/YscS/HrcS family type III secretion system export apparatus protein</fullName>
    </submittedName>
</protein>
<keyword evidence="3" id="KW-1003">Cell membrane</keyword>
<dbReference type="InterPro" id="IPR002191">
    <property type="entry name" value="Bac_export_3"/>
</dbReference>
<dbReference type="Proteomes" id="UP000197446">
    <property type="component" value="Unassembled WGS sequence"/>
</dbReference>
<name>A0A254N787_9BURK</name>
<evidence type="ECO:0000256" key="7">
    <source>
        <dbReference type="ARBA" id="ARBA00023136"/>
    </source>
</evidence>
<reference evidence="9 10" key="1">
    <citation type="journal article" date="2007" name="Int. J. Syst. Evol. Microbiol.">
        <title>Description of Pelomonas aquatica sp. nov. and Pelomonas puraquae sp. nov., isolated from industrial and haemodialysis water.</title>
        <authorList>
            <person name="Gomila M."/>
            <person name="Bowien B."/>
            <person name="Falsen E."/>
            <person name="Moore E.R."/>
            <person name="Lalucat J."/>
        </authorList>
    </citation>
    <scope>NUCLEOTIDE SEQUENCE [LARGE SCALE GENOMIC DNA]</scope>
    <source>
        <strain evidence="9 10">CCUG 52769</strain>
    </source>
</reference>
<dbReference type="NCBIfam" id="TIGR01403">
    <property type="entry name" value="fliQ_rel_III"/>
    <property type="match status" value="1"/>
</dbReference>
<evidence type="ECO:0000256" key="3">
    <source>
        <dbReference type="ARBA" id="ARBA00022475"/>
    </source>
</evidence>
<dbReference type="Pfam" id="PF01313">
    <property type="entry name" value="Bac_export_3"/>
    <property type="match status" value="1"/>
</dbReference>
<dbReference type="PRINTS" id="PR00952">
    <property type="entry name" value="TYPE3IMQPROT"/>
</dbReference>
<dbReference type="PANTHER" id="PTHR34040:SF7">
    <property type="entry name" value="SURFACE PRESENTATION OF ANTIGENS PROTEIN SPAQ"/>
    <property type="match status" value="1"/>
</dbReference>
<evidence type="ECO:0000256" key="8">
    <source>
        <dbReference type="SAM" id="Phobius"/>
    </source>
</evidence>
<comment type="similarity">
    <text evidence="2">Belongs to the FliQ/MopD/SpaQ family.</text>
</comment>
<dbReference type="RefSeq" id="WP_088484562.1">
    <property type="nucleotide sequence ID" value="NZ_JBCNLH010000007.1"/>
</dbReference>